<dbReference type="Pfam" id="PF17853">
    <property type="entry name" value="GGDEF_2"/>
    <property type="match status" value="1"/>
</dbReference>
<dbReference type="PATRIC" id="fig|1684.4.peg.1454"/>
<protein>
    <recommendedName>
        <fullName evidence="7">PucR family transcriptional regulator</fullName>
    </recommendedName>
</protein>
<dbReference type="InterPro" id="IPR025736">
    <property type="entry name" value="PucR_C-HTH_dom"/>
</dbReference>
<evidence type="ECO:0000256" key="1">
    <source>
        <dbReference type="ARBA" id="ARBA00006754"/>
    </source>
</evidence>
<dbReference type="AlphaFoldDB" id="A0A0F4KRF3"/>
<evidence type="ECO:0000313" key="6">
    <source>
        <dbReference type="Proteomes" id="UP000033648"/>
    </source>
</evidence>
<evidence type="ECO:0008006" key="7">
    <source>
        <dbReference type="Google" id="ProtNLM"/>
    </source>
</evidence>
<feature type="region of interest" description="Disordered" evidence="2">
    <location>
        <begin position="78"/>
        <end position="99"/>
    </location>
</feature>
<organism evidence="5 6">
    <name type="scientific">Bifidobacterium asteroides</name>
    <dbReference type="NCBI Taxonomy" id="1684"/>
    <lineage>
        <taxon>Bacteria</taxon>
        <taxon>Bacillati</taxon>
        <taxon>Actinomycetota</taxon>
        <taxon>Actinomycetes</taxon>
        <taxon>Bifidobacteriales</taxon>
        <taxon>Bifidobacteriaceae</taxon>
        <taxon>Bifidobacterium</taxon>
    </lineage>
</organism>
<dbReference type="Proteomes" id="UP000033648">
    <property type="component" value="Unassembled WGS sequence"/>
</dbReference>
<dbReference type="PANTHER" id="PTHR33744:SF7">
    <property type="entry name" value="PUCR FAMILY TRANSCRIPTIONAL REGULATOR"/>
    <property type="match status" value="1"/>
</dbReference>
<evidence type="ECO:0000259" key="4">
    <source>
        <dbReference type="Pfam" id="PF17853"/>
    </source>
</evidence>
<proteinExistence type="inferred from homology"/>
<dbReference type="Gene3D" id="1.10.10.2840">
    <property type="entry name" value="PucR C-terminal helix-turn-helix domain"/>
    <property type="match status" value="1"/>
</dbReference>
<name>A0A0F4KRF3_9BIFI</name>
<feature type="domain" description="CdaR GGDEF-like" evidence="4">
    <location>
        <begin position="173"/>
        <end position="284"/>
    </location>
</feature>
<feature type="domain" description="PucR C-terminal helix-turn-helix" evidence="3">
    <location>
        <begin position="343"/>
        <end position="398"/>
    </location>
</feature>
<comment type="caution">
    <text evidence="5">The sequence shown here is derived from an EMBL/GenBank/DDBJ whole genome shotgun (WGS) entry which is preliminary data.</text>
</comment>
<evidence type="ECO:0000313" key="5">
    <source>
        <dbReference type="EMBL" id="KJY49257.1"/>
    </source>
</evidence>
<dbReference type="InterPro" id="IPR042070">
    <property type="entry name" value="PucR_C-HTH_sf"/>
</dbReference>
<sequence length="410" mass="44036">MIGKSKRSRPPDGDPAEAQQARQVPAASGAAMEQILLKTLDHLDEALPWTRSLPADGRRTLEGAVRTALDDLRSRLDAQGAEDSEVPSPVPAELSRSLGPHRAMELTKVILDMLEEAGRTMGAEGERSTLVYTRHAATAAAALYADLAEARNGRKATTESRIIRHLIEQTADTRTVDDLARLGWPTEFDCFAVVGEAQGNDEGQGMENARQPIHTTVARQGGRALVGENEGLMVVLIDPNRSGTPADFCASILRFFADESAVCLGPFHHGISGAGASIRAALSTHAAAPAVADPITAALPRPLHADDLLPERALNGDRDAADQLYQEVYLSLAGQDPDGPLPTTLLTFLRSGNSLEVTAKKLGIHPNTVRYRLRRCVEVTGWDAMDPRESFVLQAALIIGRIRRSHPGAD</sequence>
<dbReference type="OrthoDB" id="3246591at2"/>
<dbReference type="Gene3D" id="3.30.70.2730">
    <property type="match status" value="1"/>
</dbReference>
<dbReference type="InterPro" id="IPR051448">
    <property type="entry name" value="CdaR-like_regulators"/>
</dbReference>
<dbReference type="InterPro" id="IPR041522">
    <property type="entry name" value="CdaR_GGDEF"/>
</dbReference>
<comment type="similarity">
    <text evidence="1">Belongs to the CdaR family.</text>
</comment>
<feature type="region of interest" description="Disordered" evidence="2">
    <location>
        <begin position="1"/>
        <end position="30"/>
    </location>
</feature>
<dbReference type="EMBL" id="JWME01000013">
    <property type="protein sequence ID" value="KJY49257.1"/>
    <property type="molecule type" value="Genomic_DNA"/>
</dbReference>
<evidence type="ECO:0000256" key="2">
    <source>
        <dbReference type="SAM" id="MobiDB-lite"/>
    </source>
</evidence>
<reference evidence="5 6" key="1">
    <citation type="submission" date="2014-12" db="EMBL/GenBank/DDBJ databases">
        <title>Comparative genomics of the lactic acid bacteria isolated from the honey bee gut.</title>
        <authorList>
            <person name="Ellegaard K.M."/>
            <person name="Tamarit D."/>
            <person name="Javelind E."/>
            <person name="Olofsson T."/>
            <person name="Andersson S.G."/>
            <person name="Vasquez A."/>
        </authorList>
    </citation>
    <scope>NUCLEOTIDE SEQUENCE [LARGE SCALE GENOMIC DNA]</scope>
    <source>
        <strain evidence="5 6">Bin2</strain>
    </source>
</reference>
<dbReference type="PANTHER" id="PTHR33744">
    <property type="entry name" value="CARBOHYDRATE DIACID REGULATOR"/>
    <property type="match status" value="1"/>
</dbReference>
<evidence type="ECO:0000259" key="3">
    <source>
        <dbReference type="Pfam" id="PF13556"/>
    </source>
</evidence>
<accession>A0A0F4KRF3</accession>
<dbReference type="Pfam" id="PF13556">
    <property type="entry name" value="HTH_30"/>
    <property type="match status" value="1"/>
</dbReference>
<gene>
    <name evidence="5" type="ORF">JF69_13510</name>
</gene>